<evidence type="ECO:0000256" key="6">
    <source>
        <dbReference type="ARBA" id="ARBA00023152"/>
    </source>
</evidence>
<dbReference type="EC" id="5.3.1.1" evidence="8 9"/>
<accession>A0A840MT30</accession>
<dbReference type="Proteomes" id="UP000575898">
    <property type="component" value="Unassembled WGS sequence"/>
</dbReference>
<dbReference type="AlphaFoldDB" id="A0A840MT30"/>
<dbReference type="PANTHER" id="PTHR21139:SF42">
    <property type="entry name" value="TRIOSEPHOSPHATE ISOMERASE"/>
    <property type="match status" value="1"/>
</dbReference>
<proteinExistence type="inferred from homology"/>
<dbReference type="InterPro" id="IPR020861">
    <property type="entry name" value="Triosephosphate_isomerase_AS"/>
</dbReference>
<dbReference type="GO" id="GO:0019563">
    <property type="term" value="P:glycerol catabolic process"/>
    <property type="evidence" value="ECO:0007669"/>
    <property type="project" value="TreeGrafter"/>
</dbReference>
<dbReference type="GO" id="GO:0005829">
    <property type="term" value="C:cytosol"/>
    <property type="evidence" value="ECO:0007669"/>
    <property type="project" value="TreeGrafter"/>
</dbReference>
<keyword evidence="5 8" id="KW-0963">Cytoplasm</keyword>
<sequence>MSRKLIAANWKMNGSLAQCRELLPPLASVARDSLPLVVCPPACYLPTVAALAADSALQVGAQDAAQHDAGAYTGEMSAAMLRELGCQYAIVGHSERRHGLGETDDMVAAKAAACLRHGLTPIICIGETQAQYEAGQTADVVERQVKAVLARVVAEDLVKTVFAYEPVWAIGTGLAATPEQAQAVHASIRALLTQAGGGEAAKRVPVLYGGSVKAGNAASLFAMPDIDGALVGGASLVAAEMVAIYQAGLNTFQLD</sequence>
<dbReference type="CDD" id="cd00311">
    <property type="entry name" value="TIM"/>
    <property type="match status" value="1"/>
</dbReference>
<gene>
    <name evidence="8" type="primary">tpiA</name>
    <name evidence="10" type="ORF">HNQ59_001659</name>
</gene>
<comment type="similarity">
    <text evidence="3 8 9">Belongs to the triosephosphate isomerase family.</text>
</comment>
<comment type="caution">
    <text evidence="10">The sequence shown here is derived from an EMBL/GenBank/DDBJ whole genome shotgun (WGS) entry which is preliminary data.</text>
</comment>
<protein>
    <recommendedName>
        <fullName evidence="8 9">Triosephosphate isomerase</fullName>
        <shortName evidence="8">TIM</shortName>
        <shortName evidence="8">TPI</shortName>
        <ecNumber evidence="8 9">5.3.1.1</ecNumber>
    </recommendedName>
    <alternativeName>
        <fullName evidence="8">Triose-phosphate isomerase</fullName>
    </alternativeName>
</protein>
<dbReference type="PROSITE" id="PS00171">
    <property type="entry name" value="TIM_1"/>
    <property type="match status" value="1"/>
</dbReference>
<reference evidence="10 11" key="1">
    <citation type="submission" date="2020-08" db="EMBL/GenBank/DDBJ databases">
        <title>Genomic Encyclopedia of Type Strains, Phase IV (KMG-IV): sequencing the most valuable type-strain genomes for metagenomic binning, comparative biology and taxonomic classification.</title>
        <authorList>
            <person name="Goeker M."/>
        </authorList>
    </citation>
    <scope>NUCLEOTIDE SEQUENCE [LARGE SCALE GENOMIC DNA]</scope>
    <source>
        <strain evidence="10 11">DSM 27165</strain>
    </source>
</reference>
<dbReference type="SUPFAM" id="SSF51351">
    <property type="entry name" value="Triosephosphate isomerase (TIM)"/>
    <property type="match status" value="1"/>
</dbReference>
<comment type="pathway">
    <text evidence="2">Carbohydrate metabolism; erythritol degradation.</text>
</comment>
<dbReference type="Gene3D" id="3.20.20.70">
    <property type="entry name" value="Aldolase class I"/>
    <property type="match status" value="1"/>
</dbReference>
<name>A0A840MT30_9PROT</name>
<feature type="active site" description="Proton acceptor" evidence="8">
    <location>
        <position position="165"/>
    </location>
</feature>
<evidence type="ECO:0000256" key="7">
    <source>
        <dbReference type="ARBA" id="ARBA00023235"/>
    </source>
</evidence>
<feature type="binding site" evidence="8">
    <location>
        <begin position="9"/>
        <end position="11"/>
    </location>
    <ligand>
        <name>substrate</name>
    </ligand>
</feature>
<feature type="binding site" evidence="8">
    <location>
        <begin position="232"/>
        <end position="233"/>
    </location>
    <ligand>
        <name>substrate</name>
    </ligand>
</feature>
<dbReference type="GO" id="GO:0004807">
    <property type="term" value="F:triose-phosphate isomerase activity"/>
    <property type="evidence" value="ECO:0007669"/>
    <property type="project" value="UniProtKB-UniRule"/>
</dbReference>
<evidence type="ECO:0000256" key="1">
    <source>
        <dbReference type="ARBA" id="ARBA00004680"/>
    </source>
</evidence>
<dbReference type="PROSITE" id="PS51440">
    <property type="entry name" value="TIM_2"/>
    <property type="match status" value="1"/>
</dbReference>
<keyword evidence="7 8" id="KW-0413">Isomerase</keyword>
<dbReference type="InterPro" id="IPR022896">
    <property type="entry name" value="TrioseP_Isoase_bac/euk"/>
</dbReference>
<comment type="catalytic activity">
    <reaction evidence="8 9">
        <text>D-glyceraldehyde 3-phosphate = dihydroxyacetone phosphate</text>
        <dbReference type="Rhea" id="RHEA:18585"/>
        <dbReference type="ChEBI" id="CHEBI:57642"/>
        <dbReference type="ChEBI" id="CHEBI:59776"/>
        <dbReference type="EC" id="5.3.1.1"/>
    </reaction>
</comment>
<evidence type="ECO:0000256" key="9">
    <source>
        <dbReference type="RuleBase" id="RU363013"/>
    </source>
</evidence>
<evidence type="ECO:0000256" key="4">
    <source>
        <dbReference type="ARBA" id="ARBA00022432"/>
    </source>
</evidence>
<comment type="pathway">
    <text evidence="1 8 9">Carbohydrate degradation; glycolysis; D-glyceraldehyde 3-phosphate from glycerone phosphate: step 1/1.</text>
</comment>
<dbReference type="UniPathway" id="UPA00138"/>
<dbReference type="GO" id="GO:0046166">
    <property type="term" value="P:glyceraldehyde-3-phosphate biosynthetic process"/>
    <property type="evidence" value="ECO:0007669"/>
    <property type="project" value="TreeGrafter"/>
</dbReference>
<comment type="pathway">
    <text evidence="8 9">Carbohydrate biosynthesis; gluconeogenesis.</text>
</comment>
<evidence type="ECO:0000256" key="5">
    <source>
        <dbReference type="ARBA" id="ARBA00022490"/>
    </source>
</evidence>
<dbReference type="InterPro" id="IPR035990">
    <property type="entry name" value="TIM_sf"/>
</dbReference>
<dbReference type="UniPathway" id="UPA00109">
    <property type="reaction ID" value="UER00189"/>
</dbReference>
<evidence type="ECO:0000313" key="10">
    <source>
        <dbReference type="EMBL" id="MBB5018371.1"/>
    </source>
</evidence>
<keyword evidence="6 8" id="KW-0324">Glycolysis</keyword>
<comment type="function">
    <text evidence="8">Involved in the gluconeogenesis. Catalyzes stereospecifically the conversion of dihydroxyacetone phosphate (DHAP) to D-glyceraldehyde-3-phosphate (G3P).</text>
</comment>
<dbReference type="InterPro" id="IPR000652">
    <property type="entry name" value="Triosephosphate_isomerase"/>
</dbReference>
<dbReference type="PANTHER" id="PTHR21139">
    <property type="entry name" value="TRIOSEPHOSPHATE ISOMERASE"/>
    <property type="match status" value="1"/>
</dbReference>
<dbReference type="HAMAP" id="MF_00147_B">
    <property type="entry name" value="TIM_B"/>
    <property type="match status" value="1"/>
</dbReference>
<dbReference type="RefSeq" id="WP_184037549.1">
    <property type="nucleotide sequence ID" value="NZ_JACHHY010000008.1"/>
</dbReference>
<evidence type="ECO:0000256" key="8">
    <source>
        <dbReference type="HAMAP-Rule" id="MF_00147"/>
    </source>
</evidence>
<dbReference type="GO" id="GO:0006096">
    <property type="term" value="P:glycolytic process"/>
    <property type="evidence" value="ECO:0007669"/>
    <property type="project" value="UniProtKB-UniRule"/>
</dbReference>
<keyword evidence="4 8" id="KW-0312">Gluconeogenesis</keyword>
<dbReference type="NCBIfam" id="TIGR00419">
    <property type="entry name" value="tim"/>
    <property type="match status" value="1"/>
</dbReference>
<feature type="binding site" evidence="8">
    <location>
        <position position="171"/>
    </location>
    <ligand>
        <name>substrate</name>
    </ligand>
</feature>
<evidence type="ECO:0000313" key="11">
    <source>
        <dbReference type="Proteomes" id="UP000575898"/>
    </source>
</evidence>
<organism evidence="10 11">
    <name type="scientific">Chitinivorax tropicus</name>
    <dbReference type="NCBI Taxonomy" id="714531"/>
    <lineage>
        <taxon>Bacteria</taxon>
        <taxon>Pseudomonadati</taxon>
        <taxon>Pseudomonadota</taxon>
        <taxon>Betaproteobacteria</taxon>
        <taxon>Chitinivorax</taxon>
    </lineage>
</organism>
<dbReference type="Pfam" id="PF00121">
    <property type="entry name" value="TIM"/>
    <property type="match status" value="1"/>
</dbReference>
<dbReference type="GO" id="GO:0006094">
    <property type="term" value="P:gluconeogenesis"/>
    <property type="evidence" value="ECO:0007669"/>
    <property type="project" value="UniProtKB-UniRule"/>
</dbReference>
<dbReference type="EMBL" id="JACHHY010000008">
    <property type="protein sequence ID" value="MBB5018371.1"/>
    <property type="molecule type" value="Genomic_DNA"/>
</dbReference>
<evidence type="ECO:0000256" key="3">
    <source>
        <dbReference type="ARBA" id="ARBA00007422"/>
    </source>
</evidence>
<dbReference type="FunFam" id="3.20.20.70:FF:000016">
    <property type="entry name" value="Triosephosphate isomerase"/>
    <property type="match status" value="1"/>
</dbReference>
<comment type="subunit">
    <text evidence="8 9">Homodimer.</text>
</comment>
<feature type="active site" description="Electrophile" evidence="8">
    <location>
        <position position="93"/>
    </location>
</feature>
<feature type="binding site" evidence="8">
    <location>
        <position position="211"/>
    </location>
    <ligand>
        <name>substrate</name>
    </ligand>
</feature>
<dbReference type="InterPro" id="IPR013785">
    <property type="entry name" value="Aldolase_TIM"/>
</dbReference>
<comment type="subcellular location">
    <subcellularLocation>
        <location evidence="8 9">Cytoplasm</location>
    </subcellularLocation>
</comment>
<evidence type="ECO:0000256" key="2">
    <source>
        <dbReference type="ARBA" id="ARBA00004939"/>
    </source>
</evidence>
<keyword evidence="11" id="KW-1185">Reference proteome</keyword>